<organism evidence="1 2">
    <name type="scientific">Vigna angularis var. angularis</name>
    <dbReference type="NCBI Taxonomy" id="157739"/>
    <lineage>
        <taxon>Eukaryota</taxon>
        <taxon>Viridiplantae</taxon>
        <taxon>Streptophyta</taxon>
        <taxon>Embryophyta</taxon>
        <taxon>Tracheophyta</taxon>
        <taxon>Spermatophyta</taxon>
        <taxon>Magnoliopsida</taxon>
        <taxon>eudicotyledons</taxon>
        <taxon>Gunneridae</taxon>
        <taxon>Pentapetalae</taxon>
        <taxon>rosids</taxon>
        <taxon>fabids</taxon>
        <taxon>Fabales</taxon>
        <taxon>Fabaceae</taxon>
        <taxon>Papilionoideae</taxon>
        <taxon>50 kb inversion clade</taxon>
        <taxon>NPAAA clade</taxon>
        <taxon>indigoferoid/millettioid clade</taxon>
        <taxon>Phaseoleae</taxon>
        <taxon>Vigna</taxon>
    </lineage>
</organism>
<sequence>MIGTLWKLQCYGTFDNVHVGFFWKTCDMVPQKHLLVPHLCHLCYSTGFLSFNSVQFIDKRVQGNHEEENYPKLKVTSPMMML</sequence>
<proteinExistence type="predicted"/>
<dbReference type="Proteomes" id="UP000291084">
    <property type="component" value="Chromosome 9"/>
</dbReference>
<gene>
    <name evidence="1" type="primary">Vigan.09G025300</name>
    <name evidence="1" type="ORF">VIGAN_09025300</name>
</gene>
<accession>A0A0S3SVX5</accession>
<protein>
    <submittedName>
        <fullName evidence="1">Uncharacterized protein</fullName>
    </submittedName>
</protein>
<dbReference type="EMBL" id="AP015042">
    <property type="protein sequence ID" value="BAT96931.1"/>
    <property type="molecule type" value="Genomic_DNA"/>
</dbReference>
<name>A0A0S3SVX5_PHAAN</name>
<dbReference type="AlphaFoldDB" id="A0A0S3SVX5"/>
<feature type="non-terminal residue" evidence="1">
    <location>
        <position position="82"/>
    </location>
</feature>
<evidence type="ECO:0000313" key="1">
    <source>
        <dbReference type="EMBL" id="BAT96931.1"/>
    </source>
</evidence>
<evidence type="ECO:0000313" key="2">
    <source>
        <dbReference type="Proteomes" id="UP000291084"/>
    </source>
</evidence>
<keyword evidence="2" id="KW-1185">Reference proteome</keyword>
<reference evidence="1 2" key="1">
    <citation type="journal article" date="2015" name="Sci. Rep.">
        <title>The power of single molecule real-time sequencing technology in the de novo assembly of a eukaryotic genome.</title>
        <authorList>
            <person name="Sakai H."/>
            <person name="Naito K."/>
            <person name="Ogiso-Tanaka E."/>
            <person name="Takahashi Y."/>
            <person name="Iseki K."/>
            <person name="Muto C."/>
            <person name="Satou K."/>
            <person name="Teruya K."/>
            <person name="Shiroma A."/>
            <person name="Shimoji M."/>
            <person name="Hirano T."/>
            <person name="Itoh T."/>
            <person name="Kaga A."/>
            <person name="Tomooka N."/>
        </authorList>
    </citation>
    <scope>NUCLEOTIDE SEQUENCE [LARGE SCALE GENOMIC DNA]</scope>
    <source>
        <strain evidence="2">cv. Shumari</strain>
    </source>
</reference>